<name>A0A438KMK4_VITVI</name>
<gene>
    <name evidence="3" type="ORF">CK203_012695</name>
</gene>
<dbReference type="EMBL" id="QGNW01000003">
    <property type="protein sequence ID" value="RVX22427.1"/>
    <property type="molecule type" value="Genomic_DNA"/>
</dbReference>
<evidence type="ECO:0000259" key="2">
    <source>
        <dbReference type="Pfam" id="PF14309"/>
    </source>
</evidence>
<sequence length="483" mass="53476">MPVLYIKYTSDPILGPTHVSSFKLHTNSKASAALKPLKSSLSLVCSPLTDTYTLSIPINGPAPAPHHLTPNLYLLIFPYIPHLYSHLLSLPTTPLPTPPPYSTFMPSTMSKPGKQLGQLLQEQQEPFILETYLLERGCLKKNLTSEGGFSCCHGNSSKLLKRSASCDLNMSGKGIPQCSKILRAIFNKLVSITGNPKSKLCDHDGGVLSFSEVGRSSQKVAEQDSFSSASTTTVFNSCSASDSEDSCASLQIHDPFSTATTIQALKQNKPREEEAATDRQVQGRSKNQRLQFGPISFLGDSSIGLSNAKTRKQENSSTRKSGFSNRVIQDSVSSASLLEVLVQSPTEKPRYSGVTELQELVWSNSSSRCFKSKRVLLQRKKLLFDCVREVVEGHGRNERREQSIGEFLGPEELEQLICQKIRAWERQSGKETNINHLLNFDFIASSQEWNDLRPESRELGLDFGEAILEEIMSEIVTDMMNII</sequence>
<reference evidence="3 4" key="1">
    <citation type="journal article" date="2018" name="PLoS Genet.">
        <title>Population sequencing reveals clonal diversity and ancestral inbreeding in the grapevine cultivar Chardonnay.</title>
        <authorList>
            <person name="Roach M.J."/>
            <person name="Johnson D.L."/>
            <person name="Bohlmann J."/>
            <person name="van Vuuren H.J."/>
            <person name="Jones S.J."/>
            <person name="Pretorius I.S."/>
            <person name="Schmidt S.A."/>
            <person name="Borneman A.R."/>
        </authorList>
    </citation>
    <scope>NUCLEOTIDE SEQUENCE [LARGE SCALE GENOMIC DNA]</scope>
    <source>
        <strain evidence="4">cv. Chardonnay</strain>
        <tissue evidence="3">Leaf</tissue>
    </source>
</reference>
<evidence type="ECO:0000313" key="4">
    <source>
        <dbReference type="Proteomes" id="UP000288805"/>
    </source>
</evidence>
<proteinExistence type="predicted"/>
<protein>
    <recommendedName>
        <fullName evidence="2">DUF4378 domain-containing protein</fullName>
    </recommendedName>
</protein>
<dbReference type="PANTHER" id="PTHR37613:SF4">
    <property type="entry name" value="DUF4378 DOMAIN-CONTAINING PROTEIN"/>
    <property type="match status" value="1"/>
</dbReference>
<dbReference type="Proteomes" id="UP000288805">
    <property type="component" value="Unassembled WGS sequence"/>
</dbReference>
<accession>A0A438KMK4</accession>
<dbReference type="AlphaFoldDB" id="A0A438KMK4"/>
<dbReference type="Pfam" id="PF14309">
    <property type="entry name" value="DUF4378"/>
    <property type="match status" value="1"/>
</dbReference>
<feature type="domain" description="DUF4378" evidence="2">
    <location>
        <begin position="371"/>
        <end position="474"/>
    </location>
</feature>
<evidence type="ECO:0000313" key="3">
    <source>
        <dbReference type="EMBL" id="RVX22427.1"/>
    </source>
</evidence>
<organism evidence="3 4">
    <name type="scientific">Vitis vinifera</name>
    <name type="common">Grape</name>
    <dbReference type="NCBI Taxonomy" id="29760"/>
    <lineage>
        <taxon>Eukaryota</taxon>
        <taxon>Viridiplantae</taxon>
        <taxon>Streptophyta</taxon>
        <taxon>Embryophyta</taxon>
        <taxon>Tracheophyta</taxon>
        <taxon>Spermatophyta</taxon>
        <taxon>Magnoliopsida</taxon>
        <taxon>eudicotyledons</taxon>
        <taxon>Gunneridae</taxon>
        <taxon>Pentapetalae</taxon>
        <taxon>rosids</taxon>
        <taxon>Vitales</taxon>
        <taxon>Vitaceae</taxon>
        <taxon>Viteae</taxon>
        <taxon>Vitis</taxon>
    </lineage>
</organism>
<dbReference type="InterPro" id="IPR025486">
    <property type="entry name" value="DUF4378"/>
</dbReference>
<dbReference type="PANTHER" id="PTHR37613">
    <property type="entry name" value="DUF4378 DOMAIN PROTEIN"/>
    <property type="match status" value="1"/>
</dbReference>
<feature type="region of interest" description="Disordered" evidence="1">
    <location>
        <begin position="266"/>
        <end position="286"/>
    </location>
</feature>
<comment type="caution">
    <text evidence="3">The sequence shown here is derived from an EMBL/GenBank/DDBJ whole genome shotgun (WGS) entry which is preliminary data.</text>
</comment>
<evidence type="ECO:0000256" key="1">
    <source>
        <dbReference type="SAM" id="MobiDB-lite"/>
    </source>
</evidence>